<evidence type="ECO:0000256" key="1">
    <source>
        <dbReference type="SAM" id="Phobius"/>
    </source>
</evidence>
<keyword evidence="1" id="KW-1133">Transmembrane helix</keyword>
<keyword evidence="1" id="KW-0472">Membrane</keyword>
<dbReference type="EMBL" id="AP028127">
    <property type="protein sequence ID" value="BEH90607.1"/>
    <property type="molecule type" value="Genomic_DNA"/>
</dbReference>
<gene>
    <name evidence="2" type="ORF">T23_07090</name>
</gene>
<keyword evidence="3" id="KW-1185">Reference proteome</keyword>
<accession>A0ABN6Z9U8</accession>
<dbReference type="Proteomes" id="UP001432099">
    <property type="component" value="Chromosome"/>
</dbReference>
<dbReference type="RefSeq" id="WP_255421511.1">
    <property type="nucleotide sequence ID" value="NZ_AP028127.1"/>
</dbReference>
<evidence type="ECO:0000313" key="3">
    <source>
        <dbReference type="Proteomes" id="UP001432099"/>
    </source>
</evidence>
<organism evidence="2 3">
    <name type="scientific">Turicibacter faecis</name>
    <dbReference type="NCBI Taxonomy" id="2963365"/>
    <lineage>
        <taxon>Bacteria</taxon>
        <taxon>Bacillati</taxon>
        <taxon>Bacillota</taxon>
        <taxon>Erysipelotrichia</taxon>
        <taxon>Erysipelotrichales</taxon>
        <taxon>Turicibacteraceae</taxon>
        <taxon>Turicibacter</taxon>
    </lineage>
</organism>
<protein>
    <recommendedName>
        <fullName evidence="4">Sugar ABC transporter permease</fullName>
    </recommendedName>
</protein>
<proteinExistence type="predicted"/>
<name>A0ABN6Z9U8_9FIRM</name>
<evidence type="ECO:0000313" key="2">
    <source>
        <dbReference type="EMBL" id="BEH90607.1"/>
    </source>
</evidence>
<keyword evidence="1" id="KW-0812">Transmembrane</keyword>
<reference evidence="2" key="1">
    <citation type="journal article" date="2024" name="Int. J. Syst. Evol. Microbiol.">
        <title>Turicibacter faecis sp. nov., isolated from faeces of heart failure mouse model.</title>
        <authorList>
            <person name="Imamura Y."/>
            <person name="Motooka D."/>
            <person name="Nakajima Y."/>
            <person name="Ito S."/>
            <person name="Kitakaze M."/>
            <person name="Iida T."/>
            <person name="Nakamura S."/>
        </authorList>
    </citation>
    <scope>NUCLEOTIDE SEQUENCE</scope>
    <source>
        <strain evidence="2">TC023</strain>
    </source>
</reference>
<feature type="transmembrane region" description="Helical" evidence="1">
    <location>
        <begin position="16"/>
        <end position="37"/>
    </location>
</feature>
<evidence type="ECO:0008006" key="4">
    <source>
        <dbReference type="Google" id="ProtNLM"/>
    </source>
</evidence>
<sequence>MQRKAMYYGEQNHVGIGYVLKNMMTILLVVLVMYHFIMKG</sequence>